<evidence type="ECO:0000256" key="1">
    <source>
        <dbReference type="SAM" id="Phobius"/>
    </source>
</evidence>
<protein>
    <submittedName>
        <fullName evidence="2">DUF805 domain-containing protein</fullName>
    </submittedName>
</protein>
<dbReference type="Pfam" id="PF05656">
    <property type="entry name" value="DUF805"/>
    <property type="match status" value="1"/>
</dbReference>
<gene>
    <name evidence="2" type="ORF">ABZ568_06275</name>
</gene>
<feature type="transmembrane region" description="Helical" evidence="1">
    <location>
        <begin position="27"/>
        <end position="46"/>
    </location>
</feature>
<name>A0ABV2XPW3_9ACTN</name>
<keyword evidence="3" id="KW-1185">Reference proteome</keyword>
<accession>A0ABV2XPW3</accession>
<evidence type="ECO:0000313" key="2">
    <source>
        <dbReference type="EMBL" id="MEU2266040.1"/>
    </source>
</evidence>
<keyword evidence="1" id="KW-0472">Membrane</keyword>
<keyword evidence="1" id="KW-0812">Transmembrane</keyword>
<feature type="transmembrane region" description="Helical" evidence="1">
    <location>
        <begin position="82"/>
        <end position="101"/>
    </location>
</feature>
<feature type="transmembrane region" description="Helical" evidence="1">
    <location>
        <begin position="52"/>
        <end position="70"/>
    </location>
</feature>
<reference evidence="2 3" key="1">
    <citation type="submission" date="2024-06" db="EMBL/GenBank/DDBJ databases">
        <title>The Natural Products Discovery Center: Release of the First 8490 Sequenced Strains for Exploring Actinobacteria Biosynthetic Diversity.</title>
        <authorList>
            <person name="Kalkreuter E."/>
            <person name="Kautsar S.A."/>
            <person name="Yang D."/>
            <person name="Bader C.D."/>
            <person name="Teijaro C.N."/>
            <person name="Fluegel L."/>
            <person name="Davis C.M."/>
            <person name="Simpson J.R."/>
            <person name="Lauterbach L."/>
            <person name="Steele A.D."/>
            <person name="Gui C."/>
            <person name="Meng S."/>
            <person name="Li G."/>
            <person name="Viehrig K."/>
            <person name="Ye F."/>
            <person name="Su P."/>
            <person name="Kiefer A.F."/>
            <person name="Nichols A."/>
            <person name="Cepeda A.J."/>
            <person name="Yan W."/>
            <person name="Fan B."/>
            <person name="Jiang Y."/>
            <person name="Adhikari A."/>
            <person name="Zheng C.-J."/>
            <person name="Schuster L."/>
            <person name="Cowan T.M."/>
            <person name="Smanski M.J."/>
            <person name="Chevrette M.G."/>
            <person name="De Carvalho L.P.S."/>
            <person name="Shen B."/>
        </authorList>
    </citation>
    <scope>NUCLEOTIDE SEQUENCE [LARGE SCALE GENOMIC DNA]</scope>
    <source>
        <strain evidence="2 3">NPDC019583</strain>
    </source>
</reference>
<dbReference type="RefSeq" id="WP_359785988.1">
    <property type="nucleotide sequence ID" value="NZ_JBEYBN010000006.1"/>
</dbReference>
<dbReference type="EMBL" id="JBEYBN010000006">
    <property type="protein sequence ID" value="MEU2266040.1"/>
    <property type="molecule type" value="Genomic_DNA"/>
</dbReference>
<dbReference type="PANTHER" id="PTHR34980:SF2">
    <property type="entry name" value="INNER MEMBRANE PROTEIN YHAH-RELATED"/>
    <property type="match status" value="1"/>
</dbReference>
<proteinExistence type="predicted"/>
<evidence type="ECO:0000313" key="3">
    <source>
        <dbReference type="Proteomes" id="UP001550603"/>
    </source>
</evidence>
<dbReference type="PANTHER" id="PTHR34980">
    <property type="entry name" value="INNER MEMBRANE PROTEIN-RELATED-RELATED"/>
    <property type="match status" value="1"/>
</dbReference>
<sequence length="122" mass="13213">MSFADAIRVCLTVKYATFSGRARRAEYWWFSLLYVIAAGVVLGISFAIKVPLLSVLLLPFAVPMLSVSIRRLHDTGRPGWRMFVALIPVVGPIMYLVAMAADSTPAANQYGPSPKAADQPAG</sequence>
<comment type="caution">
    <text evidence="2">The sequence shown here is derived from an EMBL/GenBank/DDBJ whole genome shotgun (WGS) entry which is preliminary data.</text>
</comment>
<dbReference type="Proteomes" id="UP001550603">
    <property type="component" value="Unassembled WGS sequence"/>
</dbReference>
<keyword evidence="1" id="KW-1133">Transmembrane helix</keyword>
<dbReference type="InterPro" id="IPR008523">
    <property type="entry name" value="DUF805"/>
</dbReference>
<organism evidence="2 3">
    <name type="scientific">Streptomyces olindensis</name>
    <dbReference type="NCBI Taxonomy" id="358823"/>
    <lineage>
        <taxon>Bacteria</taxon>
        <taxon>Bacillati</taxon>
        <taxon>Actinomycetota</taxon>
        <taxon>Actinomycetes</taxon>
        <taxon>Kitasatosporales</taxon>
        <taxon>Streptomycetaceae</taxon>
        <taxon>Streptomyces</taxon>
    </lineage>
</organism>